<dbReference type="SUPFAM" id="SSF52540">
    <property type="entry name" value="P-loop containing nucleoside triphosphate hydrolases"/>
    <property type="match status" value="1"/>
</dbReference>
<dbReference type="InterPro" id="IPR027417">
    <property type="entry name" value="P-loop_NTPase"/>
</dbReference>
<dbReference type="InterPro" id="IPR001482">
    <property type="entry name" value="T2SS/T4SS_dom"/>
</dbReference>
<dbReference type="InterPro" id="IPR050921">
    <property type="entry name" value="T4SS_GSP_E_ATPase"/>
</dbReference>
<sequence>MTINHQRPEAIARGARMLRTALGPAIARLLEDPAVVEVMLNPDGRLWIDRLSEGLSDTGERLSAADGERIVRLVAHHVGAEVHARSPRVSAELPESGERFEGLLPPVVAAPTFAIRKPAVAVFTLDDYVAAGIMSADQADTLRAAVQSRANILVAGGTSTGKTTLTNALLAEVAKTADRVVIIEDTRELQCAAPNLVAMRTKDGVATLSDLVRSSLRLRPDRIPIGEVRGSEAFDLLKAWGTGHPGGIGTIHAGTGIGALRRLEQLIQEAVVTVPRALLAETIDLVAVLVGRGSARRLTELAHIEGLGPDGDYSIVPAIPDHTGDLS</sequence>
<proteinExistence type="inferred from homology"/>
<evidence type="ECO:0000256" key="1">
    <source>
        <dbReference type="ARBA" id="ARBA00006611"/>
    </source>
</evidence>
<dbReference type="Gene3D" id="3.40.50.300">
    <property type="entry name" value="P-loop containing nucleotide triphosphate hydrolases"/>
    <property type="match status" value="1"/>
</dbReference>
<reference evidence="3 4" key="1">
    <citation type="submission" date="2019-08" db="EMBL/GenBank/DDBJ databases">
        <title>Aureimonas fodiniaquatilis sp. nov., isolated from a coal mine wastewater.</title>
        <authorList>
            <person name="Kim W."/>
        </authorList>
    </citation>
    <scope>NUCLEOTIDE SEQUENCE [LARGE SCALE GENOMIC DNA]</scope>
    <source>
        <strain evidence="3 4">CAU 1482</strain>
    </source>
</reference>
<dbReference type="EMBL" id="VTWH01000006">
    <property type="protein sequence ID" value="KAA0968168.1"/>
    <property type="molecule type" value="Genomic_DNA"/>
</dbReference>
<dbReference type="PANTHER" id="PTHR30486">
    <property type="entry name" value="TWITCHING MOTILITY PROTEIN PILT"/>
    <property type="match status" value="1"/>
</dbReference>
<gene>
    <name evidence="3" type="primary">trbB</name>
    <name evidence="3" type="ORF">FPY71_17740</name>
</gene>
<dbReference type="OrthoDB" id="9810761at2"/>
<keyword evidence="4" id="KW-1185">Reference proteome</keyword>
<dbReference type="Gene3D" id="3.30.450.90">
    <property type="match status" value="1"/>
</dbReference>
<evidence type="ECO:0000313" key="4">
    <source>
        <dbReference type="Proteomes" id="UP000324738"/>
    </source>
</evidence>
<dbReference type="InterPro" id="IPR014149">
    <property type="entry name" value="Conjug-transfer_TrbB"/>
</dbReference>
<dbReference type="GO" id="GO:0005737">
    <property type="term" value="C:cytoplasm"/>
    <property type="evidence" value="ECO:0007669"/>
    <property type="project" value="InterPro"/>
</dbReference>
<evidence type="ECO:0000313" key="3">
    <source>
        <dbReference type="EMBL" id="KAA0968168.1"/>
    </source>
</evidence>
<dbReference type="GO" id="GO:0005524">
    <property type="term" value="F:ATP binding"/>
    <property type="evidence" value="ECO:0007669"/>
    <property type="project" value="InterPro"/>
</dbReference>
<accession>A0A5B0DP08</accession>
<protein>
    <submittedName>
        <fullName evidence="3">P-type conjugative transfer ATPase TrbB</fullName>
    </submittedName>
</protein>
<name>A0A5B0DP08_9HYPH</name>
<dbReference type="PANTHER" id="PTHR30486:SF6">
    <property type="entry name" value="TYPE IV PILUS RETRACTATION ATPASE PILT"/>
    <property type="match status" value="1"/>
</dbReference>
<comment type="caution">
    <text evidence="3">The sequence shown here is derived from an EMBL/GenBank/DDBJ whole genome shotgun (WGS) entry which is preliminary data.</text>
</comment>
<dbReference type="Pfam" id="PF00437">
    <property type="entry name" value="T2SSE"/>
    <property type="match status" value="1"/>
</dbReference>
<dbReference type="AlphaFoldDB" id="A0A5B0DP08"/>
<evidence type="ECO:0000259" key="2">
    <source>
        <dbReference type="Pfam" id="PF00437"/>
    </source>
</evidence>
<dbReference type="Proteomes" id="UP000324738">
    <property type="component" value="Unassembled WGS sequence"/>
</dbReference>
<organism evidence="3 4">
    <name type="scientific">Aureimonas fodinaquatilis</name>
    <dbReference type="NCBI Taxonomy" id="2565783"/>
    <lineage>
        <taxon>Bacteria</taxon>
        <taxon>Pseudomonadati</taxon>
        <taxon>Pseudomonadota</taxon>
        <taxon>Alphaproteobacteria</taxon>
        <taxon>Hyphomicrobiales</taxon>
        <taxon>Aurantimonadaceae</taxon>
        <taxon>Aureimonas</taxon>
    </lineage>
</organism>
<comment type="similarity">
    <text evidence="1">Belongs to the GSP E family.</text>
</comment>
<dbReference type="NCBIfam" id="TIGR02782">
    <property type="entry name" value="TrbB_P"/>
    <property type="match status" value="1"/>
</dbReference>
<feature type="domain" description="Bacterial type II secretion system protein E" evidence="2">
    <location>
        <begin position="106"/>
        <end position="287"/>
    </location>
</feature>
<dbReference type="GO" id="GO:0016887">
    <property type="term" value="F:ATP hydrolysis activity"/>
    <property type="evidence" value="ECO:0007669"/>
    <property type="project" value="InterPro"/>
</dbReference>
<dbReference type="RefSeq" id="WP_149301686.1">
    <property type="nucleotide sequence ID" value="NZ_VTWH01000006.1"/>
</dbReference>
<dbReference type="CDD" id="cd01130">
    <property type="entry name" value="VirB11-like_ATPase"/>
    <property type="match status" value="1"/>
</dbReference>